<reference evidence="2 3" key="1">
    <citation type="submission" date="2018-10" db="EMBL/GenBank/DDBJ databases">
        <title>Genome assembly for a Yunnan-Guizhou Plateau 3E fish, Anabarilius grahami (Regan), and its evolutionary and genetic applications.</title>
        <authorList>
            <person name="Jiang W."/>
        </authorList>
    </citation>
    <scope>NUCLEOTIDE SEQUENCE [LARGE SCALE GENOMIC DNA]</scope>
    <source>
        <strain evidence="2">AG-KIZ</strain>
        <tissue evidence="2">Muscle</tissue>
    </source>
</reference>
<comment type="caution">
    <text evidence="2">The sequence shown here is derived from an EMBL/GenBank/DDBJ whole genome shotgun (WGS) entry which is preliminary data.</text>
</comment>
<gene>
    <name evidence="2" type="ORF">DPX16_21219</name>
</gene>
<evidence type="ECO:0000256" key="1">
    <source>
        <dbReference type="SAM" id="MobiDB-lite"/>
    </source>
</evidence>
<dbReference type="Proteomes" id="UP000281406">
    <property type="component" value="Unassembled WGS sequence"/>
</dbReference>
<feature type="compositionally biased region" description="Acidic residues" evidence="1">
    <location>
        <begin position="67"/>
        <end position="85"/>
    </location>
</feature>
<feature type="compositionally biased region" description="Low complexity" evidence="1">
    <location>
        <begin position="1"/>
        <end position="10"/>
    </location>
</feature>
<sequence length="361" mass="40664">MSSHSLPSLSPHERPCRQAQLPARYDDFILQYHPQSLSTTETPEQQPPYPAYMSGTDPHYQPRREGESEEELEEPELPTEGDTQEDIPHPHSTIPSERVPTSEAEHPSDPPIAPTTDTQSVLLQKLIQEIRNKKSSLNLQPVVSSQARQTTDDHRLPTFPPQQQLPSPPPVSRALLTQPVPQSMQLMHPSGCGQFPATSQAPALYNSMYPAYTLPSQPLPGVMSYPAQPAYNVQPHHLISAAPLSQLVPPGPQQSNYRRIEGPSFPDLTWEDESQYLMLKMALSNLLDPRESEQYKYHILLDHLKVDQARRLALAYVYTPDPYTQAIQALDEHYGQPRQLALKELQAIMEILLFEQVMGEA</sequence>
<feature type="region of interest" description="Disordered" evidence="1">
    <location>
        <begin position="1"/>
        <end position="117"/>
    </location>
</feature>
<dbReference type="EMBL" id="RJVU01073245">
    <property type="protein sequence ID" value="ROI24867.1"/>
    <property type="molecule type" value="Genomic_DNA"/>
</dbReference>
<dbReference type="AlphaFoldDB" id="A0A3N0XIV0"/>
<evidence type="ECO:0000313" key="2">
    <source>
        <dbReference type="EMBL" id="ROI24867.1"/>
    </source>
</evidence>
<keyword evidence="3" id="KW-1185">Reference proteome</keyword>
<evidence type="ECO:0000313" key="3">
    <source>
        <dbReference type="Proteomes" id="UP000281406"/>
    </source>
</evidence>
<accession>A0A3N0XIV0</accession>
<feature type="region of interest" description="Disordered" evidence="1">
    <location>
        <begin position="138"/>
        <end position="170"/>
    </location>
</feature>
<proteinExistence type="predicted"/>
<dbReference type="OrthoDB" id="8965052at2759"/>
<name>A0A3N0XIV0_ANAGA</name>
<feature type="compositionally biased region" description="Polar residues" evidence="1">
    <location>
        <begin position="138"/>
        <end position="149"/>
    </location>
</feature>
<organism evidence="2 3">
    <name type="scientific">Anabarilius grahami</name>
    <name type="common">Kanglang fish</name>
    <name type="synonym">Barilius grahami</name>
    <dbReference type="NCBI Taxonomy" id="495550"/>
    <lineage>
        <taxon>Eukaryota</taxon>
        <taxon>Metazoa</taxon>
        <taxon>Chordata</taxon>
        <taxon>Craniata</taxon>
        <taxon>Vertebrata</taxon>
        <taxon>Euteleostomi</taxon>
        <taxon>Actinopterygii</taxon>
        <taxon>Neopterygii</taxon>
        <taxon>Teleostei</taxon>
        <taxon>Ostariophysi</taxon>
        <taxon>Cypriniformes</taxon>
        <taxon>Xenocyprididae</taxon>
        <taxon>Xenocypridinae</taxon>
        <taxon>Xenocypridinae incertae sedis</taxon>
        <taxon>Anabarilius</taxon>
    </lineage>
</organism>
<protein>
    <submittedName>
        <fullName evidence="2">Uncharacterized protein</fullName>
    </submittedName>
</protein>